<evidence type="ECO:0000256" key="5">
    <source>
        <dbReference type="ARBA" id="ARBA00023065"/>
    </source>
</evidence>
<dbReference type="Gene3D" id="1.10.3080.10">
    <property type="entry name" value="Clc chloride channel"/>
    <property type="match status" value="1"/>
</dbReference>
<dbReference type="KEGG" id="cei:CEPID_03315"/>
<feature type="transmembrane region" description="Helical" evidence="10">
    <location>
        <begin position="20"/>
        <end position="43"/>
    </location>
</feature>
<keyword evidence="2" id="KW-0813">Transport</keyword>
<dbReference type="PRINTS" id="PR00762">
    <property type="entry name" value="CLCHANNEL"/>
</dbReference>
<dbReference type="PANTHER" id="PTHR43427:SF6">
    <property type="entry name" value="CHLORIDE CHANNEL PROTEIN CLC-E"/>
    <property type="match status" value="1"/>
</dbReference>
<dbReference type="PANTHER" id="PTHR43427">
    <property type="entry name" value="CHLORIDE CHANNEL PROTEIN CLC-E"/>
    <property type="match status" value="1"/>
</dbReference>
<feature type="transmembrane region" description="Helical" evidence="10">
    <location>
        <begin position="158"/>
        <end position="183"/>
    </location>
</feature>
<evidence type="ECO:0000256" key="4">
    <source>
        <dbReference type="ARBA" id="ARBA00022989"/>
    </source>
</evidence>
<evidence type="ECO:0000256" key="6">
    <source>
        <dbReference type="ARBA" id="ARBA00023136"/>
    </source>
</evidence>
<feature type="transmembrane region" description="Helical" evidence="10">
    <location>
        <begin position="359"/>
        <end position="383"/>
    </location>
</feature>
<dbReference type="GO" id="GO:0034707">
    <property type="term" value="C:chloride channel complex"/>
    <property type="evidence" value="ECO:0007669"/>
    <property type="project" value="UniProtKB-KW"/>
</dbReference>
<feature type="transmembrane region" description="Helical" evidence="10">
    <location>
        <begin position="67"/>
        <end position="87"/>
    </location>
</feature>
<comment type="subcellular location">
    <subcellularLocation>
        <location evidence="1">Membrane</location>
        <topology evidence="1">Multi-pass membrane protein</topology>
    </subcellularLocation>
</comment>
<feature type="transmembrane region" description="Helical" evidence="10">
    <location>
        <begin position="395"/>
        <end position="415"/>
    </location>
</feature>
<evidence type="ECO:0000313" key="12">
    <source>
        <dbReference type="Proteomes" id="UP000035368"/>
    </source>
</evidence>
<dbReference type="Proteomes" id="UP000035368">
    <property type="component" value="Chromosome"/>
</dbReference>
<accession>A0A0G3GSK5</accession>
<dbReference type="STRING" id="1050174.CEPID_03315"/>
<keyword evidence="9" id="KW-0407">Ion channel</keyword>
<evidence type="ECO:0000256" key="1">
    <source>
        <dbReference type="ARBA" id="ARBA00004141"/>
    </source>
</evidence>
<keyword evidence="12" id="KW-1185">Reference proteome</keyword>
<evidence type="ECO:0000256" key="2">
    <source>
        <dbReference type="ARBA" id="ARBA00022448"/>
    </source>
</evidence>
<feature type="transmembrane region" description="Helical" evidence="10">
    <location>
        <begin position="195"/>
        <end position="213"/>
    </location>
</feature>
<keyword evidence="3 10" id="KW-0812">Transmembrane</keyword>
<dbReference type="PATRIC" id="fig|1050174.4.peg.674"/>
<gene>
    <name evidence="11" type="ORF">CEPID_03315</name>
</gene>
<keyword evidence="5" id="KW-0406">Ion transport</keyword>
<keyword evidence="7" id="KW-0869">Chloride channel</keyword>
<evidence type="ECO:0000313" key="11">
    <source>
        <dbReference type="EMBL" id="AKK02543.1"/>
    </source>
</evidence>
<protein>
    <submittedName>
        <fullName evidence="11">Chloride channel protein EriC</fullName>
    </submittedName>
</protein>
<dbReference type="AlphaFoldDB" id="A0A0G3GSK5"/>
<reference evidence="11 12" key="1">
    <citation type="submission" date="2015-05" db="EMBL/GenBank/DDBJ databases">
        <title>Complete genome sequence of Corynebacterium epidermidicanis DSM 45586, isolated from the skin of a dog suffering from pruritus.</title>
        <authorList>
            <person name="Ruckert C."/>
            <person name="Albersmeier A."/>
            <person name="Winkler A."/>
            <person name="Tauch A."/>
        </authorList>
    </citation>
    <scope>NUCLEOTIDE SEQUENCE [LARGE SCALE GENOMIC DNA]</scope>
    <source>
        <strain evidence="11 12">DSM 45586</strain>
    </source>
</reference>
<sequence length="433" mass="44530">MQLPSPIERTPIDATPLNRLAGLAVLTGAVTGLLVAGLNWTVIGVERLVYDVDHLHNPDPTSQVSRLRVSLTLVCLGVVLSWAWYGLRRLGRKQVGVPNAMNGRPMPVLETLLSAFLQVASVAAGAPVGRENAPRLAGGLAGSWISTKLGLDIHARRLLVAAAAGAGLGATFHLPLAGALFALELLLVEMSTRSVVVTMLASATAVAVTGVFVKPHPVYSSVPASEDWPTLGVAILVGLVAGVIGHWFGVLARKAVAASPQDGRILWQLPAAFVVIGAVAYFVPGTSSNARSMADTMLTNGMPAAALLAVALLRFGATLLCLRVGVVGGTLTPAFGLGAIVGALLGVALAPLFPGVPVGVFALLGAAAFLSTAMAAPLFGLIAAVEFTDLAAEGYLPVFVAVASAAIGVRLWSVAVHRDQPMVPFTSALWTRD</sequence>
<dbReference type="Pfam" id="PF00654">
    <property type="entry name" value="Voltage_CLC"/>
    <property type="match status" value="1"/>
</dbReference>
<proteinExistence type="predicted"/>
<evidence type="ECO:0000256" key="3">
    <source>
        <dbReference type="ARBA" id="ARBA00022692"/>
    </source>
</evidence>
<dbReference type="InterPro" id="IPR050368">
    <property type="entry name" value="ClC-type_chloride_channel"/>
</dbReference>
<feature type="transmembrane region" description="Helical" evidence="10">
    <location>
        <begin position="334"/>
        <end position="353"/>
    </location>
</feature>
<dbReference type="InterPro" id="IPR001807">
    <property type="entry name" value="ClC"/>
</dbReference>
<evidence type="ECO:0000256" key="10">
    <source>
        <dbReference type="SAM" id="Phobius"/>
    </source>
</evidence>
<feature type="transmembrane region" description="Helical" evidence="10">
    <location>
        <begin position="108"/>
        <end position="126"/>
    </location>
</feature>
<feature type="transmembrane region" description="Helical" evidence="10">
    <location>
        <begin position="304"/>
        <end position="322"/>
    </location>
</feature>
<organism evidence="11 12">
    <name type="scientific">Corynebacterium epidermidicanis</name>
    <dbReference type="NCBI Taxonomy" id="1050174"/>
    <lineage>
        <taxon>Bacteria</taxon>
        <taxon>Bacillati</taxon>
        <taxon>Actinomycetota</taxon>
        <taxon>Actinomycetes</taxon>
        <taxon>Mycobacteriales</taxon>
        <taxon>Corynebacteriaceae</taxon>
        <taxon>Corynebacterium</taxon>
    </lineage>
</organism>
<name>A0A0G3GSK5_9CORY</name>
<dbReference type="GO" id="GO:0005254">
    <property type="term" value="F:chloride channel activity"/>
    <property type="evidence" value="ECO:0007669"/>
    <property type="project" value="UniProtKB-KW"/>
</dbReference>
<feature type="transmembrane region" description="Helical" evidence="10">
    <location>
        <begin position="233"/>
        <end position="253"/>
    </location>
</feature>
<keyword evidence="8" id="KW-0868">Chloride</keyword>
<keyword evidence="4 10" id="KW-1133">Transmembrane helix</keyword>
<dbReference type="InterPro" id="IPR014743">
    <property type="entry name" value="Cl-channel_core"/>
</dbReference>
<evidence type="ECO:0000256" key="8">
    <source>
        <dbReference type="ARBA" id="ARBA00023214"/>
    </source>
</evidence>
<dbReference type="EMBL" id="CP011541">
    <property type="protein sequence ID" value="AKK02543.1"/>
    <property type="molecule type" value="Genomic_DNA"/>
</dbReference>
<feature type="transmembrane region" description="Helical" evidence="10">
    <location>
        <begin position="265"/>
        <end position="284"/>
    </location>
</feature>
<evidence type="ECO:0000256" key="9">
    <source>
        <dbReference type="ARBA" id="ARBA00023303"/>
    </source>
</evidence>
<evidence type="ECO:0000256" key="7">
    <source>
        <dbReference type="ARBA" id="ARBA00023173"/>
    </source>
</evidence>
<dbReference type="SUPFAM" id="SSF81340">
    <property type="entry name" value="Clc chloride channel"/>
    <property type="match status" value="1"/>
</dbReference>
<keyword evidence="6 10" id="KW-0472">Membrane</keyword>